<feature type="compositionally biased region" description="Low complexity" evidence="1">
    <location>
        <begin position="114"/>
        <end position="135"/>
    </location>
</feature>
<name>A0A543J4U2_9PSEU</name>
<proteinExistence type="predicted"/>
<feature type="region of interest" description="Disordered" evidence="1">
    <location>
        <begin position="83"/>
        <end position="154"/>
    </location>
</feature>
<comment type="caution">
    <text evidence="2">The sequence shown here is derived from an EMBL/GenBank/DDBJ whole genome shotgun (WGS) entry which is preliminary data.</text>
</comment>
<protein>
    <submittedName>
        <fullName evidence="2">Uncharacterized protein</fullName>
    </submittedName>
</protein>
<evidence type="ECO:0000256" key="1">
    <source>
        <dbReference type="SAM" id="MobiDB-lite"/>
    </source>
</evidence>
<keyword evidence="3" id="KW-1185">Reference proteome</keyword>
<accession>A0A543J4U2</accession>
<dbReference type="EMBL" id="VFPP01000001">
    <property type="protein sequence ID" value="TQM77845.1"/>
    <property type="molecule type" value="Genomic_DNA"/>
</dbReference>
<feature type="compositionally biased region" description="Basic residues" evidence="1">
    <location>
        <begin position="1"/>
        <end position="16"/>
    </location>
</feature>
<dbReference type="AlphaFoldDB" id="A0A543J4U2"/>
<feature type="compositionally biased region" description="Polar residues" evidence="1">
    <location>
        <begin position="96"/>
        <end position="113"/>
    </location>
</feature>
<dbReference type="Proteomes" id="UP000316628">
    <property type="component" value="Unassembled WGS sequence"/>
</dbReference>
<feature type="region of interest" description="Disordered" evidence="1">
    <location>
        <begin position="1"/>
        <end position="26"/>
    </location>
</feature>
<evidence type="ECO:0000313" key="3">
    <source>
        <dbReference type="Proteomes" id="UP000316628"/>
    </source>
</evidence>
<feature type="compositionally biased region" description="Polar residues" evidence="1">
    <location>
        <begin position="136"/>
        <end position="145"/>
    </location>
</feature>
<gene>
    <name evidence="2" type="ORF">FHX81_0090</name>
</gene>
<sequence>MGGRVRRVAGHLRRGTSRPPPGGPKRWLKAGIAAVVTTGAVATAITAVLSVKLPSDPEDSAAVTAVRATSRVPLGEYVRRSENTVPKKFGGGRATSARSGPTGGSTAVTSSGKSPPTTRFTGTSTSSTGRTASKTVTAPSTSPSTGRLDPEFRLPRGLSEEDVVELSGTILLSAGVDVPGNGAPSVRLVQRFAPMVVGNAVDPQGNPAPPRAIVDRVLKLLGDSRKVEGGHEPVGVVVSADVELVGLRGKPVMLTWSMWQTSGESRLHGDWLNSNLAYRLEARTHRDTASVDLWVPLPHATGSYFVRVDLTSDGSRLASAESPPFD</sequence>
<evidence type="ECO:0000313" key="2">
    <source>
        <dbReference type="EMBL" id="TQM77845.1"/>
    </source>
</evidence>
<reference evidence="2 3" key="1">
    <citation type="submission" date="2019-06" db="EMBL/GenBank/DDBJ databases">
        <title>Sequencing the genomes of 1000 actinobacteria strains.</title>
        <authorList>
            <person name="Klenk H.-P."/>
        </authorList>
    </citation>
    <scope>NUCLEOTIDE SEQUENCE [LARGE SCALE GENOMIC DNA]</scope>
    <source>
        <strain evidence="2 3">DSM 45456</strain>
    </source>
</reference>
<organism evidence="2 3">
    <name type="scientific">Saccharothrix saharensis</name>
    <dbReference type="NCBI Taxonomy" id="571190"/>
    <lineage>
        <taxon>Bacteria</taxon>
        <taxon>Bacillati</taxon>
        <taxon>Actinomycetota</taxon>
        <taxon>Actinomycetes</taxon>
        <taxon>Pseudonocardiales</taxon>
        <taxon>Pseudonocardiaceae</taxon>
        <taxon>Saccharothrix</taxon>
    </lineage>
</organism>